<dbReference type="Gene3D" id="3.40.50.2300">
    <property type="match status" value="1"/>
</dbReference>
<protein>
    <submittedName>
        <fullName evidence="3">Response regulator receiver domain-containing protein</fullName>
    </submittedName>
</protein>
<dbReference type="SMART" id="SM00448">
    <property type="entry name" value="REC"/>
    <property type="match status" value="1"/>
</dbReference>
<evidence type="ECO:0000259" key="2">
    <source>
        <dbReference type="PROSITE" id="PS50110"/>
    </source>
</evidence>
<evidence type="ECO:0000313" key="4">
    <source>
        <dbReference type="Proteomes" id="UP000198418"/>
    </source>
</evidence>
<reference evidence="4" key="1">
    <citation type="submission" date="2017-06" db="EMBL/GenBank/DDBJ databases">
        <authorList>
            <person name="Varghese N."/>
            <person name="Submissions S."/>
        </authorList>
    </citation>
    <scope>NUCLEOTIDE SEQUENCE [LARGE SCALE GENOMIC DNA]</scope>
    <source>
        <strain evidence="4">DSM 137</strain>
    </source>
</reference>
<dbReference type="Proteomes" id="UP000198418">
    <property type="component" value="Unassembled WGS sequence"/>
</dbReference>
<keyword evidence="1" id="KW-0597">Phosphoprotein</keyword>
<dbReference type="EMBL" id="FYDG01000002">
    <property type="protein sequence ID" value="SNB64517.1"/>
    <property type="molecule type" value="Genomic_DNA"/>
</dbReference>
<proteinExistence type="predicted"/>
<dbReference type="GO" id="GO:0000160">
    <property type="term" value="P:phosphorelay signal transduction system"/>
    <property type="evidence" value="ECO:0007669"/>
    <property type="project" value="InterPro"/>
</dbReference>
<dbReference type="AlphaFoldDB" id="A0A212QXQ6"/>
<accession>A0A212QXQ6</accession>
<gene>
    <name evidence="3" type="ORF">SAMN06265338_10250</name>
</gene>
<sequence>MAVQDIDMEVDADFAYLTRPARETVRVLLVDDDPVDREIIVRASKGGEQLELCYTQCGSSSEAKASAARSQFDLAIVDYWLGEETSISLIQEFQRLYKLPVVLLTGLDTPDVRRCAFRAGIAGYLSKDALIVQAIESAALGVLYAGGGRTRASHRADAS</sequence>
<evidence type="ECO:0000313" key="3">
    <source>
        <dbReference type="EMBL" id="SNB64517.1"/>
    </source>
</evidence>
<name>A0A212QXQ6_RHOAC</name>
<dbReference type="InterPro" id="IPR001789">
    <property type="entry name" value="Sig_transdc_resp-reg_receiver"/>
</dbReference>
<dbReference type="SUPFAM" id="SSF52172">
    <property type="entry name" value="CheY-like"/>
    <property type="match status" value="1"/>
</dbReference>
<keyword evidence="4" id="KW-1185">Reference proteome</keyword>
<feature type="modified residue" description="4-aspartylphosphate" evidence="1">
    <location>
        <position position="78"/>
    </location>
</feature>
<dbReference type="InterPro" id="IPR011006">
    <property type="entry name" value="CheY-like_superfamily"/>
</dbReference>
<feature type="domain" description="Response regulatory" evidence="2">
    <location>
        <begin position="26"/>
        <end position="142"/>
    </location>
</feature>
<dbReference type="PROSITE" id="PS50110">
    <property type="entry name" value="RESPONSE_REGULATORY"/>
    <property type="match status" value="1"/>
</dbReference>
<organism evidence="3 4">
    <name type="scientific">Rhodoblastus acidophilus</name>
    <name type="common">Rhodopseudomonas acidophila</name>
    <dbReference type="NCBI Taxonomy" id="1074"/>
    <lineage>
        <taxon>Bacteria</taxon>
        <taxon>Pseudomonadati</taxon>
        <taxon>Pseudomonadota</taxon>
        <taxon>Alphaproteobacteria</taxon>
        <taxon>Hyphomicrobiales</taxon>
        <taxon>Rhodoblastaceae</taxon>
        <taxon>Rhodoblastus</taxon>
    </lineage>
</organism>
<dbReference type="Pfam" id="PF00072">
    <property type="entry name" value="Response_reg"/>
    <property type="match status" value="1"/>
</dbReference>
<dbReference type="CDD" id="cd00156">
    <property type="entry name" value="REC"/>
    <property type="match status" value="1"/>
</dbReference>
<evidence type="ECO:0000256" key="1">
    <source>
        <dbReference type="PROSITE-ProRule" id="PRU00169"/>
    </source>
</evidence>